<dbReference type="PANTHER" id="PTHR45947">
    <property type="entry name" value="SULFOQUINOVOSYL TRANSFERASE SQD2"/>
    <property type="match status" value="1"/>
</dbReference>
<evidence type="ECO:0000313" key="4">
    <source>
        <dbReference type="EMBL" id="USS01480.1"/>
    </source>
</evidence>
<dbReference type="AlphaFoldDB" id="A0A9N7PJI9"/>
<dbReference type="Pfam" id="PF13439">
    <property type="entry name" value="Glyco_transf_4"/>
    <property type="match status" value="1"/>
</dbReference>
<dbReference type="GO" id="GO:0016757">
    <property type="term" value="F:glycosyltransferase activity"/>
    <property type="evidence" value="ECO:0007669"/>
    <property type="project" value="UniProtKB-KW"/>
</dbReference>
<keyword evidence="6" id="KW-1185">Reference proteome</keyword>
<evidence type="ECO:0000259" key="1">
    <source>
        <dbReference type="Pfam" id="PF00534"/>
    </source>
</evidence>
<evidence type="ECO:0000313" key="5">
    <source>
        <dbReference type="Proteomes" id="UP000280586"/>
    </source>
</evidence>
<dbReference type="Gene3D" id="3.40.50.2000">
    <property type="entry name" value="Glycogen Phosphorylase B"/>
    <property type="match status" value="2"/>
</dbReference>
<organism evidence="3 5">
    <name type="scientific">Clostridium septicum</name>
    <dbReference type="NCBI Taxonomy" id="1504"/>
    <lineage>
        <taxon>Bacteria</taxon>
        <taxon>Bacillati</taxon>
        <taxon>Bacillota</taxon>
        <taxon>Clostridia</taxon>
        <taxon>Eubacteriales</taxon>
        <taxon>Clostridiaceae</taxon>
        <taxon>Clostridium</taxon>
    </lineage>
</organism>
<dbReference type="InterPro" id="IPR050194">
    <property type="entry name" value="Glycosyltransferase_grp1"/>
</dbReference>
<feature type="domain" description="Glycosyltransferase subfamily 4-like N-terminal" evidence="2">
    <location>
        <begin position="13"/>
        <end position="188"/>
    </location>
</feature>
<dbReference type="Proteomes" id="UP000280586">
    <property type="component" value="Chromosome"/>
</dbReference>
<dbReference type="SUPFAM" id="SSF53756">
    <property type="entry name" value="UDP-Glycosyltransferase/glycogen phosphorylase"/>
    <property type="match status" value="1"/>
</dbReference>
<dbReference type="OrthoDB" id="9801609at2"/>
<protein>
    <submittedName>
        <fullName evidence="3 4">Glycosyltransferase</fullName>
        <ecNumber evidence="4">2.4.-.-</ecNumber>
    </submittedName>
</protein>
<dbReference type="KEGG" id="csep:CP523_10965"/>
<dbReference type="InterPro" id="IPR028098">
    <property type="entry name" value="Glyco_trans_4-like_N"/>
</dbReference>
<dbReference type="PANTHER" id="PTHR45947:SF3">
    <property type="entry name" value="SULFOQUINOVOSYL TRANSFERASE SQD2"/>
    <property type="match status" value="1"/>
</dbReference>
<dbReference type="EC" id="2.4.-.-" evidence="4"/>
<evidence type="ECO:0000313" key="3">
    <source>
        <dbReference type="EMBL" id="AYE34886.1"/>
    </source>
</evidence>
<dbReference type="EMBL" id="CP099799">
    <property type="protein sequence ID" value="USS01480.1"/>
    <property type="molecule type" value="Genomic_DNA"/>
</dbReference>
<keyword evidence="4" id="KW-0328">Glycosyltransferase</keyword>
<gene>
    <name evidence="3" type="ORF">CP523_10965</name>
    <name evidence="4" type="ORF">NH397_03310</name>
</gene>
<dbReference type="Pfam" id="PF00534">
    <property type="entry name" value="Glycos_transf_1"/>
    <property type="match status" value="1"/>
</dbReference>
<evidence type="ECO:0000259" key="2">
    <source>
        <dbReference type="Pfam" id="PF13439"/>
    </source>
</evidence>
<proteinExistence type="predicted"/>
<accession>A0A9N7PJI9</accession>
<dbReference type="RefSeq" id="WP_066677659.1">
    <property type="nucleotide sequence ID" value="NZ_CABMIZ010000029.1"/>
</dbReference>
<feature type="domain" description="Glycosyl transferase family 1" evidence="1">
    <location>
        <begin position="196"/>
        <end position="339"/>
    </location>
</feature>
<dbReference type="EMBL" id="CP023671">
    <property type="protein sequence ID" value="AYE34886.1"/>
    <property type="molecule type" value="Genomic_DNA"/>
</dbReference>
<dbReference type="Proteomes" id="UP001055437">
    <property type="component" value="Chromosome"/>
</dbReference>
<evidence type="ECO:0000313" key="6">
    <source>
        <dbReference type="Proteomes" id="UP001055437"/>
    </source>
</evidence>
<dbReference type="GeneID" id="303561204"/>
<reference evidence="3 5" key="1">
    <citation type="submission" date="2017-09" db="EMBL/GenBank/DDBJ databases">
        <authorList>
            <person name="Thomas P."/>
            <person name="Seyboldt C."/>
        </authorList>
    </citation>
    <scope>NUCLEOTIDE SEQUENCE [LARGE SCALE GENOMIC DNA]</scope>
    <source>
        <strain evidence="3 5">DSM 7534</strain>
    </source>
</reference>
<reference evidence="4" key="2">
    <citation type="submission" date="2022-06" db="EMBL/GenBank/DDBJ databases">
        <authorList>
            <person name="Holder M.E."/>
            <person name="Ajami N.J."/>
            <person name="Petrosino J.F."/>
        </authorList>
    </citation>
    <scope>NUCLEOTIDE SEQUENCE</scope>
    <source>
        <strain evidence="4">RMA 8861</strain>
    </source>
</reference>
<dbReference type="InterPro" id="IPR001296">
    <property type="entry name" value="Glyco_trans_1"/>
</dbReference>
<name>A0A9N7PJI9_CLOSE</name>
<sequence length="374" mass="43365">MKVALIHDWLPFMGGAERVLSNFVEIYPDAPIYTTICNKEKLDSPIKEAKIFVSNIQKNKRNIENHRKYFPFMPTAMESFDLNKYNIVLSSSSSVAKGVITNPDTMHVCYCHSPMRYAWEFSYEYAGKMVGKSSLKNKLLNYFLTGMRLWDLATANRVDYFIANSENVAKRIWKHYKRESVVIHPPVRCKLFQISNVNEDYFLVVSRLQEYKKIDLAVEVFNELGLPLVIIGDGPERAKLEKMAKGNIKFLGRQPDEVIKEHYSKCRAFLFPGEEDFGITPLEAMASGRPVIAYGKGGALETVVEEKTGVFFKTQTSKDFKDAIKKFEKMEFNKKEIRAHAEKFDEEIFKRKIETFINESYEDFVNKKNWKVIK</sequence>
<keyword evidence="4" id="KW-0808">Transferase</keyword>